<evidence type="ECO:0000313" key="2">
    <source>
        <dbReference type="EMBL" id="EEN54148.1"/>
    </source>
</evidence>
<name>C3YZ77_BRAFL</name>
<accession>C3YZ77</accession>
<feature type="compositionally biased region" description="Basic and acidic residues" evidence="1">
    <location>
        <begin position="12"/>
        <end position="26"/>
    </location>
</feature>
<dbReference type="EMBL" id="GG666566">
    <property type="protein sequence ID" value="EEN54148.1"/>
    <property type="molecule type" value="Genomic_DNA"/>
</dbReference>
<organism>
    <name type="scientific">Branchiostoma floridae</name>
    <name type="common">Florida lancelet</name>
    <name type="synonym">Amphioxus</name>
    <dbReference type="NCBI Taxonomy" id="7739"/>
    <lineage>
        <taxon>Eukaryota</taxon>
        <taxon>Metazoa</taxon>
        <taxon>Chordata</taxon>
        <taxon>Cephalochordata</taxon>
        <taxon>Leptocardii</taxon>
        <taxon>Amphioxiformes</taxon>
        <taxon>Branchiostomatidae</taxon>
        <taxon>Branchiostoma</taxon>
    </lineage>
</organism>
<feature type="compositionally biased region" description="Polar residues" evidence="1">
    <location>
        <begin position="199"/>
        <end position="209"/>
    </location>
</feature>
<feature type="compositionally biased region" description="Basic residues" evidence="1">
    <location>
        <begin position="186"/>
        <end position="198"/>
    </location>
</feature>
<reference evidence="2" key="1">
    <citation type="journal article" date="2008" name="Nature">
        <title>The amphioxus genome and the evolution of the chordate karyotype.</title>
        <authorList>
            <consortium name="US DOE Joint Genome Institute (JGI-PGF)"/>
            <person name="Putnam N.H."/>
            <person name="Butts T."/>
            <person name="Ferrier D.E.K."/>
            <person name="Furlong R.F."/>
            <person name="Hellsten U."/>
            <person name="Kawashima T."/>
            <person name="Robinson-Rechavi M."/>
            <person name="Shoguchi E."/>
            <person name="Terry A."/>
            <person name="Yu J.-K."/>
            <person name="Benito-Gutierrez E.L."/>
            <person name="Dubchak I."/>
            <person name="Garcia-Fernandez J."/>
            <person name="Gibson-Brown J.J."/>
            <person name="Grigoriev I.V."/>
            <person name="Horton A.C."/>
            <person name="de Jong P.J."/>
            <person name="Jurka J."/>
            <person name="Kapitonov V.V."/>
            <person name="Kohara Y."/>
            <person name="Kuroki Y."/>
            <person name="Lindquist E."/>
            <person name="Lucas S."/>
            <person name="Osoegawa K."/>
            <person name="Pennacchio L.A."/>
            <person name="Salamov A.A."/>
            <person name="Satou Y."/>
            <person name="Sauka-Spengler T."/>
            <person name="Schmutz J."/>
            <person name="Shin-I T."/>
            <person name="Toyoda A."/>
            <person name="Bronner-Fraser M."/>
            <person name="Fujiyama A."/>
            <person name="Holland L.Z."/>
            <person name="Holland P.W.H."/>
            <person name="Satoh N."/>
            <person name="Rokhsar D.S."/>
        </authorList>
    </citation>
    <scope>NUCLEOTIDE SEQUENCE [LARGE SCALE GENOMIC DNA]</scope>
    <source>
        <strain evidence="2">S238N-H82</strain>
        <tissue evidence="2">Testes</tissue>
    </source>
</reference>
<protein>
    <submittedName>
        <fullName evidence="2">Uncharacterized protein</fullName>
    </submittedName>
</protein>
<dbReference type="InParanoid" id="C3YZ77"/>
<feature type="compositionally biased region" description="Basic and acidic residues" evidence="1">
    <location>
        <begin position="220"/>
        <end position="231"/>
    </location>
</feature>
<feature type="compositionally biased region" description="Basic and acidic residues" evidence="1">
    <location>
        <begin position="46"/>
        <end position="67"/>
    </location>
</feature>
<sequence length="377" mass="42187">MAMPAGEFGQGDDQREGRQARAERPGSFEVLTSLLGPVGVELNPAKSHDITGTENGRRPKSSKERPGIFEVLTSLSPVGVELNPSQSHDTGTENDRRLKSSKERPGIFEVLTSLCPVRVELDPTQSHDTGTEDGRRLKWSQERRVSVAKKLNTVLRAATEKIVANAKAKQKNGDVNGLTGDTQGRIVRRAARPSRRVKQTASRKASATGDSKARRKPQKRNADESEADSRRQPQKRKASAAADSKSRGKPQKRKADESEADSRRQQQKKRKTQKAPEGAPPGTYYDPRLSRVAPIYHDVVAGEKVLVNYIADDPCPWESPDELVPGPCQGAVTPDNYFDRYGRINYWYRIPEEQETWDLLTSAARKLRRFSRRSRRR</sequence>
<gene>
    <name evidence="2" type="ORF">BRAFLDRAFT_82919</name>
</gene>
<feature type="compositionally biased region" description="Basic and acidic residues" evidence="1">
    <location>
        <begin position="90"/>
        <end position="105"/>
    </location>
</feature>
<feature type="region of interest" description="Disordered" evidence="1">
    <location>
        <begin position="165"/>
        <end position="288"/>
    </location>
</feature>
<proteinExistence type="predicted"/>
<evidence type="ECO:0000256" key="1">
    <source>
        <dbReference type="SAM" id="MobiDB-lite"/>
    </source>
</evidence>
<dbReference type="AlphaFoldDB" id="C3YZ77"/>
<feature type="region of interest" description="Disordered" evidence="1">
    <location>
        <begin position="1"/>
        <end position="105"/>
    </location>
</feature>
<feature type="compositionally biased region" description="Basic and acidic residues" evidence="1">
    <location>
        <begin position="253"/>
        <end position="264"/>
    </location>
</feature>